<accession>A0A1F7SI48</accession>
<reference evidence="1 2" key="1">
    <citation type="journal article" date="2016" name="Nat. Commun.">
        <title>Thousands of microbial genomes shed light on interconnected biogeochemical processes in an aquifer system.</title>
        <authorList>
            <person name="Anantharaman K."/>
            <person name="Brown C.T."/>
            <person name="Hug L.A."/>
            <person name="Sharon I."/>
            <person name="Castelle C.J."/>
            <person name="Probst A.J."/>
            <person name="Thomas B.C."/>
            <person name="Singh A."/>
            <person name="Wilkins M.J."/>
            <person name="Karaoz U."/>
            <person name="Brodie E.L."/>
            <person name="Williams K.H."/>
            <person name="Hubbard S.S."/>
            <person name="Banfield J.F."/>
        </authorList>
    </citation>
    <scope>NUCLEOTIDE SEQUENCE [LARGE SCALE GENOMIC DNA]</scope>
</reference>
<dbReference type="EMBL" id="MGDI01000025">
    <property type="protein sequence ID" value="OGL53431.1"/>
    <property type="molecule type" value="Genomic_DNA"/>
</dbReference>
<protein>
    <submittedName>
        <fullName evidence="1">Uncharacterized protein</fullName>
    </submittedName>
</protein>
<dbReference type="AlphaFoldDB" id="A0A1F7SI48"/>
<evidence type="ECO:0000313" key="2">
    <source>
        <dbReference type="Proteomes" id="UP000178082"/>
    </source>
</evidence>
<proteinExistence type="predicted"/>
<name>A0A1F7SI48_9BACT</name>
<gene>
    <name evidence="1" type="ORF">A3G31_07985</name>
</gene>
<organism evidence="1 2">
    <name type="scientific">Candidatus Schekmanbacteria bacterium RIFCSPLOWO2_12_FULL_38_15</name>
    <dbReference type="NCBI Taxonomy" id="1817883"/>
    <lineage>
        <taxon>Bacteria</taxon>
        <taxon>Candidatus Schekmaniibacteriota</taxon>
    </lineage>
</organism>
<comment type="caution">
    <text evidence="1">The sequence shown here is derived from an EMBL/GenBank/DDBJ whole genome shotgun (WGS) entry which is preliminary data.</text>
</comment>
<dbReference type="STRING" id="1817883.A3G31_07985"/>
<evidence type="ECO:0000313" key="1">
    <source>
        <dbReference type="EMBL" id="OGL53431.1"/>
    </source>
</evidence>
<sequence length="109" mass="13006">MRTDDDVRMDLKQFQKLFQRLLVEKEREVALARSDKMLSAAEIREMREIEANIEAIFERNSIITNLRVKKLIEAEKSKYELSMKGWKNRKDYALQVFEKLLKKKDTPGE</sequence>
<dbReference type="Proteomes" id="UP000178082">
    <property type="component" value="Unassembled WGS sequence"/>
</dbReference>